<organism evidence="2 3">
    <name type="scientific">Clostridium cavendishii DSM 21758</name>
    <dbReference type="NCBI Taxonomy" id="1121302"/>
    <lineage>
        <taxon>Bacteria</taxon>
        <taxon>Bacillati</taxon>
        <taxon>Bacillota</taxon>
        <taxon>Clostridia</taxon>
        <taxon>Eubacteriales</taxon>
        <taxon>Clostridiaceae</taxon>
        <taxon>Clostridium</taxon>
    </lineage>
</organism>
<gene>
    <name evidence="2" type="ORF">SAMN02745163_03694</name>
</gene>
<keyword evidence="1" id="KW-0812">Transmembrane</keyword>
<reference evidence="2 3" key="1">
    <citation type="submission" date="2016-11" db="EMBL/GenBank/DDBJ databases">
        <authorList>
            <person name="Jaros S."/>
            <person name="Januszkiewicz K."/>
            <person name="Wedrychowicz H."/>
        </authorList>
    </citation>
    <scope>NUCLEOTIDE SEQUENCE [LARGE SCALE GENOMIC DNA]</scope>
    <source>
        <strain evidence="2 3">DSM 21758</strain>
    </source>
</reference>
<dbReference type="STRING" id="1121302.SAMN02745163_03694"/>
<evidence type="ECO:0000313" key="3">
    <source>
        <dbReference type="Proteomes" id="UP000184310"/>
    </source>
</evidence>
<sequence length="209" mass="23100">MIGTLITAFIAFVSTNIDDIVVLILLFSQADSDIKKRNIIIGQYLGVAILIIISIIGALGVASINSRYVGFLGLVPIYLGIKTYIDYKRKKTNDVNLSYRDIKENVDEEKETDKFTKNQVSTGILAVATLTIAGGGDNIGIYIPLFVCKSLIEILIMLIVFIILVALWCLLAIKLTGKLFIQKSIDRYSHILVPIIFIGLGFFIIIKSI</sequence>
<evidence type="ECO:0000256" key="1">
    <source>
        <dbReference type="SAM" id="Phobius"/>
    </source>
</evidence>
<protein>
    <submittedName>
        <fullName evidence="2">Cadmium resistance transporter (Or sequestration) family protein</fullName>
    </submittedName>
</protein>
<dbReference type="Proteomes" id="UP000184310">
    <property type="component" value="Unassembled WGS sequence"/>
</dbReference>
<proteinExistence type="predicted"/>
<dbReference type="RefSeq" id="WP_072991476.1">
    <property type="nucleotide sequence ID" value="NZ_FQZB01000016.1"/>
</dbReference>
<name>A0A1M6RX10_9CLOT</name>
<feature type="transmembrane region" description="Helical" evidence="1">
    <location>
        <begin position="188"/>
        <end position="206"/>
    </location>
</feature>
<dbReference type="InterPro" id="IPR004676">
    <property type="entry name" value="Cd-R_transporter"/>
</dbReference>
<feature type="transmembrane region" description="Helical" evidence="1">
    <location>
        <begin position="68"/>
        <end position="85"/>
    </location>
</feature>
<feature type="transmembrane region" description="Helical" evidence="1">
    <location>
        <begin position="151"/>
        <end position="176"/>
    </location>
</feature>
<keyword evidence="1" id="KW-1133">Transmembrane helix</keyword>
<dbReference type="EMBL" id="FQZB01000016">
    <property type="protein sequence ID" value="SHK37032.1"/>
    <property type="molecule type" value="Genomic_DNA"/>
</dbReference>
<keyword evidence="3" id="KW-1185">Reference proteome</keyword>
<evidence type="ECO:0000313" key="2">
    <source>
        <dbReference type="EMBL" id="SHK37032.1"/>
    </source>
</evidence>
<dbReference type="Pfam" id="PF03596">
    <property type="entry name" value="Cad"/>
    <property type="match status" value="1"/>
</dbReference>
<feature type="transmembrane region" description="Helical" evidence="1">
    <location>
        <begin position="6"/>
        <end position="27"/>
    </location>
</feature>
<dbReference type="AlphaFoldDB" id="A0A1M6RX10"/>
<feature type="transmembrane region" description="Helical" evidence="1">
    <location>
        <begin position="124"/>
        <end position="145"/>
    </location>
</feature>
<feature type="transmembrane region" description="Helical" evidence="1">
    <location>
        <begin position="39"/>
        <end position="62"/>
    </location>
</feature>
<accession>A0A1M6RX10</accession>
<dbReference type="OrthoDB" id="7995400at2"/>
<keyword evidence="1" id="KW-0472">Membrane</keyword>